<dbReference type="Proteomes" id="UP000294530">
    <property type="component" value="Unassembled WGS sequence"/>
</dbReference>
<evidence type="ECO:0000313" key="2">
    <source>
        <dbReference type="EMBL" id="TDH68933.1"/>
    </source>
</evidence>
<sequence>MRSGVCFIFFILPLSALDVQVAELGTVMPCNLLSNSCLEFSNSSVTCSRARFGTRSRDVQGCLQDGQQPLAPLLCRKRLTQAEQNVCEQASSTGPWKKSPQISQRRWLSISRWALQSAGHSHSSFILSPPRPTICIALIEVKGQEDTGLTGQGLDRHAAIPTLSMANSLTALDAQLAQYLIQLQTTYQKKSHFQPTFWLQQTEFDAAREVFAASMGAIGHTVTKFSLVYSNSPGNEEGASICEALRKSCEQLLAATNFALFCGAGPSLATEIRNDAIRLIKSIQVLTKELQKTDLARVPQLTGRCVTMLNSTINELKDFLAEQKDDEGQAVALDEVEQDNEFGFESSLTEDERALFESGLKLLSMCATIMKRGVLTIKNLTILNSQDVFLKWTARLDVSYTAAQDVIVDFGAALYPPIGTEELTEAVNELSGSAVAILTCLKEMPELSSAEENALSIGEAAFVKQVATVKSQIEAS</sequence>
<dbReference type="KEGG" id="blac:94348069"/>
<dbReference type="Gene3D" id="1.20.1410.10">
    <property type="entry name" value="I/LWEQ domain"/>
    <property type="match status" value="1"/>
</dbReference>
<dbReference type="RefSeq" id="XP_067818432.1">
    <property type="nucleotide sequence ID" value="XM_067962398.1"/>
</dbReference>
<keyword evidence="1" id="KW-0732">Signal</keyword>
<feature type="signal peptide" evidence="1">
    <location>
        <begin position="1"/>
        <end position="16"/>
    </location>
</feature>
<gene>
    <name evidence="2" type="ORF">CCR75_004312</name>
</gene>
<evidence type="ECO:0000256" key="1">
    <source>
        <dbReference type="SAM" id="SignalP"/>
    </source>
</evidence>
<reference evidence="2 3" key="1">
    <citation type="journal article" date="2021" name="Genome Biol.">
        <title>AFLAP: assembly-free linkage analysis pipeline using k-mers from genome sequencing data.</title>
        <authorList>
            <person name="Fletcher K."/>
            <person name="Zhang L."/>
            <person name="Gil J."/>
            <person name="Han R."/>
            <person name="Cavanaugh K."/>
            <person name="Michelmore R."/>
        </authorList>
    </citation>
    <scope>NUCLEOTIDE SEQUENCE [LARGE SCALE GENOMIC DNA]</scope>
    <source>
        <strain evidence="2 3">SF5</strain>
    </source>
</reference>
<dbReference type="EMBL" id="SHOA02000016">
    <property type="protein sequence ID" value="TDH68933.1"/>
    <property type="molecule type" value="Genomic_DNA"/>
</dbReference>
<name>A0A976FLL8_BRELC</name>
<evidence type="ECO:0008006" key="4">
    <source>
        <dbReference type="Google" id="ProtNLM"/>
    </source>
</evidence>
<feature type="chain" id="PRO_5037262599" description="Secreted RxLR effector" evidence="1">
    <location>
        <begin position="17"/>
        <end position="476"/>
    </location>
</feature>
<dbReference type="GeneID" id="94348069"/>
<dbReference type="PANTHER" id="PTHR15492">
    <property type="entry name" value="CYCLIN D1-BINDING PROTEIN 1"/>
    <property type="match status" value="1"/>
</dbReference>
<organism evidence="2 3">
    <name type="scientific">Bremia lactucae</name>
    <name type="common">Lettuce downy mildew</name>
    <dbReference type="NCBI Taxonomy" id="4779"/>
    <lineage>
        <taxon>Eukaryota</taxon>
        <taxon>Sar</taxon>
        <taxon>Stramenopiles</taxon>
        <taxon>Oomycota</taxon>
        <taxon>Peronosporomycetes</taxon>
        <taxon>Peronosporales</taxon>
        <taxon>Peronosporaceae</taxon>
        <taxon>Bremia</taxon>
    </lineage>
</organism>
<evidence type="ECO:0000313" key="3">
    <source>
        <dbReference type="Proteomes" id="UP000294530"/>
    </source>
</evidence>
<dbReference type="PANTHER" id="PTHR15492:SF1">
    <property type="entry name" value="CYCLIN-D1-BINDING PROTEIN 1"/>
    <property type="match status" value="1"/>
</dbReference>
<accession>A0A976FLL8</accession>
<keyword evidence="3" id="KW-1185">Reference proteome</keyword>
<dbReference type="GO" id="GO:0005634">
    <property type="term" value="C:nucleus"/>
    <property type="evidence" value="ECO:0007669"/>
    <property type="project" value="TreeGrafter"/>
</dbReference>
<comment type="caution">
    <text evidence="2">The sequence shown here is derived from an EMBL/GenBank/DDBJ whole genome shotgun (WGS) entry which is preliminary data.</text>
</comment>
<dbReference type="OrthoDB" id="514292at2759"/>
<protein>
    <recommendedName>
        <fullName evidence="4">Secreted RxLR effector</fullName>
    </recommendedName>
</protein>
<proteinExistence type="predicted"/>
<dbReference type="InterPro" id="IPR026907">
    <property type="entry name" value="GCIP-like"/>
</dbReference>
<dbReference type="AlphaFoldDB" id="A0A976FLL8"/>